<proteinExistence type="inferred from homology"/>
<evidence type="ECO:0000256" key="5">
    <source>
        <dbReference type="ARBA" id="ARBA00022692"/>
    </source>
</evidence>
<dbReference type="Proteomes" id="UP000032289">
    <property type="component" value="Unassembled WGS sequence"/>
</dbReference>
<feature type="transmembrane region" description="Helical" evidence="8">
    <location>
        <begin position="435"/>
        <end position="457"/>
    </location>
</feature>
<feature type="transmembrane region" description="Helical" evidence="8">
    <location>
        <begin position="99"/>
        <end position="118"/>
    </location>
</feature>
<feature type="transmembrane region" description="Helical" evidence="8">
    <location>
        <begin position="124"/>
        <end position="144"/>
    </location>
</feature>
<keyword evidence="6 8" id="KW-1133">Transmembrane helix</keyword>
<comment type="similarity">
    <text evidence="2 8">Belongs to the lactate permease family.</text>
</comment>
<gene>
    <name evidence="9" type="primary">lutP</name>
    <name evidence="9" type="ORF">ab3b_00899</name>
</gene>
<feature type="transmembrane region" description="Helical" evidence="8">
    <location>
        <begin position="303"/>
        <end position="323"/>
    </location>
</feature>
<feature type="transmembrane region" description="Helical" evidence="8">
    <location>
        <begin position="478"/>
        <end position="499"/>
    </location>
</feature>
<dbReference type="PATRIC" id="fig|137591.24.peg.882"/>
<evidence type="ECO:0000256" key="7">
    <source>
        <dbReference type="ARBA" id="ARBA00023136"/>
    </source>
</evidence>
<dbReference type="Pfam" id="PF02652">
    <property type="entry name" value="Lactate_perm"/>
    <property type="match status" value="1"/>
</dbReference>
<dbReference type="PANTHER" id="PTHR30003:SF0">
    <property type="entry name" value="GLYCOLATE PERMEASE GLCA-RELATED"/>
    <property type="match status" value="1"/>
</dbReference>
<sequence>MLFIALLAVILPLILLAVFNMPALKGMAISALVVTLAGWFIWQMPNNVMFASILQGIHKTFPILWILFGALMMLHVLRHTGAITRINAGFESLTADMRILAVLIAYLFGGLIEGVSGFGTPAMVTAPLLIALGFTPIAGVTLALVADSTSAAYGAVGTPLTVGLSNVAPANVADFMNNIAGTMTTIDLFGGTFMPLMLVMLLVTFFNRGKKSIKSWLEITPWALLIGLVYNVFAWLYAHTIGYEFVSILTPLTVLIIAVLTLKYRILLPPTVFTNPWKGANFTGDGVQNDEETMQHASSHMSLLTAWSPYLIVVVLLLLSRTIGWLKHFMTNAIDFGWVNILGIKGISSDWPVLYSPGFILTLAAAIALLVQARTLKPFVPAAKSVLASMVGTGVTLMVTLIMVQVFSNSGTNGMSLPSMPTYIAKTVSQHMAGVWVFVAPFLGELGAFITGSATVSTLTFSPIQADVAANAHLAKPIILALQVIGAAAGNMICVHNIVAASAVVGLAGQEGAILRKTAIPALVYGLLVGIAGAIMLMF</sequence>
<organism evidence="9 10">
    <name type="scientific">Weissella cibaria</name>
    <dbReference type="NCBI Taxonomy" id="137591"/>
    <lineage>
        <taxon>Bacteria</taxon>
        <taxon>Bacillati</taxon>
        <taxon>Bacillota</taxon>
        <taxon>Bacilli</taxon>
        <taxon>Lactobacillales</taxon>
        <taxon>Lactobacillaceae</taxon>
        <taxon>Weissella</taxon>
    </lineage>
</organism>
<comment type="caution">
    <text evidence="9">The sequence shown here is derived from an EMBL/GenBank/DDBJ whole genome shotgun (WGS) entry which is preliminary data.</text>
</comment>
<feature type="transmembrane region" description="Helical" evidence="8">
    <location>
        <begin position="188"/>
        <end position="207"/>
    </location>
</feature>
<evidence type="ECO:0000256" key="6">
    <source>
        <dbReference type="ARBA" id="ARBA00022989"/>
    </source>
</evidence>
<comment type="function">
    <text evidence="8">Uptake of L-lactate across the membrane. Can also transport D-lactate and glycolate.</text>
</comment>
<evidence type="ECO:0000256" key="1">
    <source>
        <dbReference type="ARBA" id="ARBA00004651"/>
    </source>
</evidence>
<accession>A0A0D1JUK2</accession>
<feature type="transmembrane region" description="Helical" evidence="8">
    <location>
        <begin position="61"/>
        <end position="78"/>
    </location>
</feature>
<keyword evidence="5 8" id="KW-0812">Transmembrane</keyword>
<evidence type="ECO:0000313" key="10">
    <source>
        <dbReference type="Proteomes" id="UP000032289"/>
    </source>
</evidence>
<evidence type="ECO:0000256" key="2">
    <source>
        <dbReference type="ARBA" id="ARBA00010100"/>
    </source>
</evidence>
<evidence type="ECO:0000256" key="4">
    <source>
        <dbReference type="ARBA" id="ARBA00022475"/>
    </source>
</evidence>
<dbReference type="GO" id="GO:0015129">
    <property type="term" value="F:lactate transmembrane transporter activity"/>
    <property type="evidence" value="ECO:0007669"/>
    <property type="project" value="UniProtKB-UniRule"/>
</dbReference>
<reference evidence="9 10" key="1">
    <citation type="journal article" date="2015" name="Microbiology (Mosc.)">
        <title>Genomics of the Weissella cibaria species with an examination of its metabolic traits.</title>
        <authorList>
            <person name="Lynch K.M."/>
            <person name="Lucid A."/>
            <person name="Arendt E.K."/>
            <person name="Sleator R.D."/>
            <person name="Lucey B."/>
            <person name="Coffey A."/>
        </authorList>
    </citation>
    <scope>NUCLEOTIDE SEQUENCE [LARGE SCALE GENOMIC DNA]</scope>
    <source>
        <strain evidence="9 10">AB3b</strain>
    </source>
</reference>
<keyword evidence="7 8" id="KW-0472">Membrane</keyword>
<feature type="transmembrane region" description="Helical" evidence="8">
    <location>
        <begin position="219"/>
        <end position="237"/>
    </location>
</feature>
<dbReference type="PANTHER" id="PTHR30003">
    <property type="entry name" value="L-LACTATE PERMEASE"/>
    <property type="match status" value="1"/>
</dbReference>
<dbReference type="GO" id="GO:0005886">
    <property type="term" value="C:plasma membrane"/>
    <property type="evidence" value="ECO:0007669"/>
    <property type="project" value="UniProtKB-SubCell"/>
</dbReference>
<dbReference type="RefSeq" id="WP_043941024.1">
    <property type="nucleotide sequence ID" value="NZ_JWHT01000022.1"/>
</dbReference>
<dbReference type="EMBL" id="JWHT01000022">
    <property type="protein sequence ID" value="KIU24918.1"/>
    <property type="molecule type" value="Genomic_DNA"/>
</dbReference>
<dbReference type="InterPro" id="IPR003804">
    <property type="entry name" value="Lactate_perm"/>
</dbReference>
<feature type="transmembrane region" description="Helical" evidence="8">
    <location>
        <begin position="243"/>
        <end position="262"/>
    </location>
</feature>
<comment type="subcellular location">
    <subcellularLocation>
        <location evidence="1 8">Cell membrane</location>
        <topology evidence="1 8">Multi-pass membrane protein</topology>
    </subcellularLocation>
</comment>
<dbReference type="AlphaFoldDB" id="A0A0D1JUK2"/>
<keyword evidence="3 8" id="KW-0813">Transport</keyword>
<keyword evidence="4 8" id="KW-1003">Cell membrane</keyword>
<feature type="transmembrane region" description="Helical" evidence="8">
    <location>
        <begin position="385"/>
        <end position="407"/>
    </location>
</feature>
<evidence type="ECO:0000256" key="8">
    <source>
        <dbReference type="RuleBase" id="RU365092"/>
    </source>
</evidence>
<feature type="transmembrane region" description="Helical" evidence="8">
    <location>
        <begin position="354"/>
        <end position="373"/>
    </location>
</feature>
<feature type="transmembrane region" description="Helical" evidence="8">
    <location>
        <begin position="519"/>
        <end position="538"/>
    </location>
</feature>
<evidence type="ECO:0000313" key="9">
    <source>
        <dbReference type="EMBL" id="KIU24918.1"/>
    </source>
</evidence>
<evidence type="ECO:0000256" key="3">
    <source>
        <dbReference type="ARBA" id="ARBA00022448"/>
    </source>
</evidence>
<protein>
    <recommendedName>
        <fullName evidence="8">L-lactate permease</fullName>
    </recommendedName>
</protein>
<dbReference type="GO" id="GO:0015295">
    <property type="term" value="F:solute:proton symporter activity"/>
    <property type="evidence" value="ECO:0007669"/>
    <property type="project" value="TreeGrafter"/>
</dbReference>
<name>A0A0D1JUK2_9LACO</name>